<dbReference type="Gene3D" id="3.90.70.10">
    <property type="entry name" value="Cysteine proteinases"/>
    <property type="match status" value="1"/>
</dbReference>
<dbReference type="Gramene" id="rna7748">
    <property type="protein sequence ID" value="RHN72076.1"/>
    <property type="gene ID" value="gene7748"/>
</dbReference>
<feature type="chain" id="PRO_5014485552" evidence="7">
    <location>
        <begin position="28"/>
        <end position="374"/>
    </location>
</feature>
<dbReference type="KEGG" id="mtr:11439317"/>
<evidence type="ECO:0000256" key="1">
    <source>
        <dbReference type="ARBA" id="ARBA00008455"/>
    </source>
</evidence>
<dbReference type="Pfam" id="PF00112">
    <property type="entry name" value="Peptidase_C1"/>
    <property type="match status" value="1"/>
</dbReference>
<feature type="signal peptide" evidence="7">
    <location>
        <begin position="1"/>
        <end position="27"/>
    </location>
</feature>
<evidence type="ECO:0000259" key="9">
    <source>
        <dbReference type="SMART" id="SM00848"/>
    </source>
</evidence>
<keyword evidence="13" id="KW-1185">Reference proteome</keyword>
<name>G7ILJ3_MEDTR</name>
<evidence type="ECO:0000256" key="3">
    <source>
        <dbReference type="ARBA" id="ARBA00022801"/>
    </source>
</evidence>
<keyword evidence="7" id="KW-0732">Signal</keyword>
<reference evidence="11" key="4">
    <citation type="journal article" date="2018" name="Nat. Plants">
        <title>Whole-genome landscape of Medicago truncatula symbiotic genes.</title>
        <authorList>
            <person name="Pecrix Y."/>
            <person name="Gamas P."/>
            <person name="Carrere S."/>
        </authorList>
    </citation>
    <scope>NUCLEOTIDE SEQUENCE</scope>
    <source>
        <tissue evidence="11">Leaves</tissue>
    </source>
</reference>
<evidence type="ECO:0000256" key="6">
    <source>
        <dbReference type="ARBA" id="ARBA00023180"/>
    </source>
</evidence>
<dbReference type="PROSITE" id="PS00139">
    <property type="entry name" value="THIOL_PROTEASE_CYS"/>
    <property type="match status" value="1"/>
</dbReference>
<dbReference type="InterPro" id="IPR000668">
    <property type="entry name" value="Peptidase_C1A_C"/>
</dbReference>
<evidence type="ECO:0000313" key="13">
    <source>
        <dbReference type="Proteomes" id="UP000002051"/>
    </source>
</evidence>
<dbReference type="GO" id="GO:0005615">
    <property type="term" value="C:extracellular space"/>
    <property type="evidence" value="ECO:0000318"/>
    <property type="project" value="GO_Central"/>
</dbReference>
<dbReference type="InterPro" id="IPR013128">
    <property type="entry name" value="Peptidase_C1A"/>
</dbReference>
<feature type="domain" description="Cathepsin propeptide inhibitor" evidence="9">
    <location>
        <begin position="53"/>
        <end position="112"/>
    </location>
</feature>
<accession>G7ILJ3</accession>
<dbReference type="FunFam" id="3.90.70.10:FF:000177">
    <property type="entry name" value="Cysteine proteinase RD21A"/>
    <property type="match status" value="1"/>
</dbReference>
<dbReference type="InterPro" id="IPR038765">
    <property type="entry name" value="Papain-like_cys_pep_sf"/>
</dbReference>
<evidence type="ECO:0000259" key="8">
    <source>
        <dbReference type="SMART" id="SM00645"/>
    </source>
</evidence>
<dbReference type="EnsemblPlants" id="AES64023">
    <property type="protein sequence ID" value="AES64023"/>
    <property type="gene ID" value="MTR_2g015920"/>
</dbReference>
<comment type="similarity">
    <text evidence="1">Belongs to the peptidase C1 family.</text>
</comment>
<feature type="domain" description="Peptidase C1A papain C-terminal" evidence="8">
    <location>
        <begin position="141"/>
        <end position="358"/>
    </location>
</feature>
<keyword evidence="5" id="KW-1015">Disulfide bond</keyword>
<dbReference type="EC" id="3.4.22.33" evidence="11"/>
<dbReference type="EMBL" id="PSQE01000002">
    <property type="protein sequence ID" value="RHN72076.1"/>
    <property type="molecule type" value="Genomic_DNA"/>
</dbReference>
<dbReference type="HOGENOM" id="CLU_012184_0_1_1"/>
<dbReference type="PANTHER" id="PTHR12411">
    <property type="entry name" value="CYSTEINE PROTEASE FAMILY C1-RELATED"/>
    <property type="match status" value="1"/>
</dbReference>
<dbReference type="SMART" id="SM00645">
    <property type="entry name" value="Pept_C1"/>
    <property type="match status" value="1"/>
</dbReference>
<keyword evidence="3 11" id="KW-0378">Hydrolase</keyword>
<keyword evidence="4" id="KW-0788">Thiol protease</keyword>
<reference evidence="10 13" key="1">
    <citation type="journal article" date="2011" name="Nature">
        <title>The Medicago genome provides insight into the evolution of rhizobial symbioses.</title>
        <authorList>
            <person name="Young N.D."/>
            <person name="Debelle F."/>
            <person name="Oldroyd G.E."/>
            <person name="Geurts R."/>
            <person name="Cannon S.B."/>
            <person name="Udvardi M.K."/>
            <person name="Benedito V.A."/>
            <person name="Mayer K.F."/>
            <person name="Gouzy J."/>
            <person name="Schoof H."/>
            <person name="Van de Peer Y."/>
            <person name="Proost S."/>
            <person name="Cook D.R."/>
            <person name="Meyers B.C."/>
            <person name="Spannagl M."/>
            <person name="Cheung F."/>
            <person name="De Mita S."/>
            <person name="Krishnakumar V."/>
            <person name="Gundlach H."/>
            <person name="Zhou S."/>
            <person name="Mudge J."/>
            <person name="Bharti A.K."/>
            <person name="Murray J.D."/>
            <person name="Naoumkina M.A."/>
            <person name="Rosen B."/>
            <person name="Silverstein K.A."/>
            <person name="Tang H."/>
            <person name="Rombauts S."/>
            <person name="Zhao P.X."/>
            <person name="Zhou P."/>
            <person name="Barbe V."/>
            <person name="Bardou P."/>
            <person name="Bechner M."/>
            <person name="Bellec A."/>
            <person name="Berger A."/>
            <person name="Berges H."/>
            <person name="Bidwell S."/>
            <person name="Bisseling T."/>
            <person name="Choisne N."/>
            <person name="Couloux A."/>
            <person name="Denny R."/>
            <person name="Deshpande S."/>
            <person name="Dai X."/>
            <person name="Doyle J.J."/>
            <person name="Dudez A.M."/>
            <person name="Farmer A.D."/>
            <person name="Fouteau S."/>
            <person name="Franken C."/>
            <person name="Gibelin C."/>
            <person name="Gish J."/>
            <person name="Goldstein S."/>
            <person name="Gonzalez A.J."/>
            <person name="Green P.J."/>
            <person name="Hallab A."/>
            <person name="Hartog M."/>
            <person name="Hua A."/>
            <person name="Humphray S.J."/>
            <person name="Jeong D.H."/>
            <person name="Jing Y."/>
            <person name="Jocker A."/>
            <person name="Kenton S.M."/>
            <person name="Kim D.J."/>
            <person name="Klee K."/>
            <person name="Lai H."/>
            <person name="Lang C."/>
            <person name="Lin S."/>
            <person name="Macmil S.L."/>
            <person name="Magdelenat G."/>
            <person name="Matthews L."/>
            <person name="McCorrison J."/>
            <person name="Monaghan E.L."/>
            <person name="Mun J.H."/>
            <person name="Najar F.Z."/>
            <person name="Nicholson C."/>
            <person name="Noirot C."/>
            <person name="O'Bleness M."/>
            <person name="Paule C.R."/>
            <person name="Poulain J."/>
            <person name="Prion F."/>
            <person name="Qin B."/>
            <person name="Qu C."/>
            <person name="Retzel E.F."/>
            <person name="Riddle C."/>
            <person name="Sallet E."/>
            <person name="Samain S."/>
            <person name="Samson N."/>
            <person name="Sanders I."/>
            <person name="Saurat O."/>
            <person name="Scarpelli C."/>
            <person name="Schiex T."/>
            <person name="Segurens B."/>
            <person name="Severin A.J."/>
            <person name="Sherrier D.J."/>
            <person name="Shi R."/>
            <person name="Sims S."/>
            <person name="Singer S.R."/>
            <person name="Sinharoy S."/>
            <person name="Sterck L."/>
            <person name="Viollet A."/>
            <person name="Wang B.B."/>
            <person name="Wang K."/>
            <person name="Wang M."/>
            <person name="Wang X."/>
            <person name="Warfsmann J."/>
            <person name="Weissenbach J."/>
            <person name="White D.D."/>
            <person name="White J.D."/>
            <person name="Wiley G.B."/>
            <person name="Wincker P."/>
            <person name="Xing Y."/>
            <person name="Yang L."/>
            <person name="Yao Z."/>
            <person name="Ying F."/>
            <person name="Zhai J."/>
            <person name="Zhou L."/>
            <person name="Zuber A."/>
            <person name="Denarie J."/>
            <person name="Dixon R.A."/>
            <person name="May G.D."/>
            <person name="Schwartz D.C."/>
            <person name="Rogers J."/>
            <person name="Quetier F."/>
            <person name="Town C.D."/>
            <person name="Roe B.A."/>
        </authorList>
    </citation>
    <scope>NUCLEOTIDE SEQUENCE [LARGE SCALE GENOMIC DNA]</scope>
    <source>
        <strain evidence="10">A17</strain>
        <strain evidence="12 13">cv. Jemalong A17</strain>
    </source>
</reference>
<dbReference type="GO" id="GO:0005764">
    <property type="term" value="C:lysosome"/>
    <property type="evidence" value="ECO:0000318"/>
    <property type="project" value="GO_Central"/>
</dbReference>
<organism evidence="10 13">
    <name type="scientific">Medicago truncatula</name>
    <name type="common">Barrel medic</name>
    <name type="synonym">Medicago tribuloides</name>
    <dbReference type="NCBI Taxonomy" id="3880"/>
    <lineage>
        <taxon>Eukaryota</taxon>
        <taxon>Viridiplantae</taxon>
        <taxon>Streptophyta</taxon>
        <taxon>Embryophyta</taxon>
        <taxon>Tracheophyta</taxon>
        <taxon>Spermatophyta</taxon>
        <taxon>Magnoliopsida</taxon>
        <taxon>eudicotyledons</taxon>
        <taxon>Gunneridae</taxon>
        <taxon>Pentapetalae</taxon>
        <taxon>rosids</taxon>
        <taxon>fabids</taxon>
        <taxon>Fabales</taxon>
        <taxon>Fabaceae</taxon>
        <taxon>Papilionoideae</taxon>
        <taxon>50 kb inversion clade</taxon>
        <taxon>NPAAA clade</taxon>
        <taxon>Hologalegina</taxon>
        <taxon>IRL clade</taxon>
        <taxon>Trifolieae</taxon>
        <taxon>Medicago</taxon>
    </lineage>
</organism>
<evidence type="ECO:0000313" key="12">
    <source>
        <dbReference type="EnsemblPlants" id="AES64023"/>
    </source>
</evidence>
<dbReference type="GO" id="GO:0051603">
    <property type="term" value="P:proteolysis involved in protein catabolic process"/>
    <property type="evidence" value="ECO:0000318"/>
    <property type="project" value="GO_Central"/>
</dbReference>
<evidence type="ECO:0000256" key="5">
    <source>
        <dbReference type="ARBA" id="ARBA00023157"/>
    </source>
</evidence>
<proteinExistence type="inferred from homology"/>
<dbReference type="eggNOG" id="KOG1543">
    <property type="taxonomic scope" value="Eukaryota"/>
</dbReference>
<dbReference type="OrthoDB" id="1404853at2759"/>
<dbReference type="CDD" id="cd02248">
    <property type="entry name" value="Peptidase_C1A"/>
    <property type="match status" value="1"/>
</dbReference>
<dbReference type="InterPro" id="IPR025660">
    <property type="entry name" value="Pept_his_AS"/>
</dbReference>
<evidence type="ECO:0000313" key="10">
    <source>
        <dbReference type="EMBL" id="AES64023.2"/>
    </source>
</evidence>
<evidence type="ECO:0000256" key="4">
    <source>
        <dbReference type="ARBA" id="ARBA00022807"/>
    </source>
</evidence>
<gene>
    <name evidence="12" type="primary">11439317</name>
    <name evidence="10" type="ordered locus">MTR_2g015920</name>
    <name evidence="11" type="ORF">MtrunA17_Chr2g0283741</name>
</gene>
<dbReference type="Pfam" id="PF08246">
    <property type="entry name" value="Inhibitor_I29"/>
    <property type="match status" value="1"/>
</dbReference>
<dbReference type="PROSITE" id="PS00639">
    <property type="entry name" value="THIOL_PROTEASE_HIS"/>
    <property type="match status" value="1"/>
</dbReference>
<dbReference type="EMBL" id="CM001218">
    <property type="protein sequence ID" value="AES64023.2"/>
    <property type="molecule type" value="Genomic_DNA"/>
</dbReference>
<dbReference type="Proteomes" id="UP000265566">
    <property type="component" value="Chromosome 2"/>
</dbReference>
<dbReference type="InterPro" id="IPR039417">
    <property type="entry name" value="Peptidase_C1A_papain-like"/>
</dbReference>
<dbReference type="SUPFAM" id="SSF54001">
    <property type="entry name" value="Cysteine proteinases"/>
    <property type="match status" value="1"/>
</dbReference>
<dbReference type="SMART" id="SM00848">
    <property type="entry name" value="Inhibitor_I29"/>
    <property type="match status" value="1"/>
</dbReference>
<keyword evidence="6" id="KW-0325">Glycoprotein</keyword>
<dbReference type="GO" id="GO:0004197">
    <property type="term" value="F:cysteine-type endopeptidase activity"/>
    <property type="evidence" value="ECO:0000318"/>
    <property type="project" value="GO_Central"/>
</dbReference>
<dbReference type="AlphaFoldDB" id="G7ILJ3"/>
<reference evidence="10 13" key="2">
    <citation type="journal article" date="2014" name="BMC Genomics">
        <title>An improved genome release (version Mt4.0) for the model legume Medicago truncatula.</title>
        <authorList>
            <person name="Tang H."/>
            <person name="Krishnakumar V."/>
            <person name="Bidwell S."/>
            <person name="Rosen B."/>
            <person name="Chan A."/>
            <person name="Zhou S."/>
            <person name="Gentzbittel L."/>
            <person name="Childs K.L."/>
            <person name="Yandell M."/>
            <person name="Gundlach H."/>
            <person name="Mayer K.F."/>
            <person name="Schwartz D.C."/>
            <person name="Town C.D."/>
        </authorList>
    </citation>
    <scope>GENOME REANNOTATION</scope>
    <source>
        <strain evidence="12 13">cv. Jemalong A17</strain>
    </source>
</reference>
<accession>A0A0C3UY34</accession>
<dbReference type="Proteomes" id="UP000002051">
    <property type="component" value="Chromosome 2"/>
</dbReference>
<dbReference type="MEROPS" id="C01.A13"/>
<evidence type="ECO:0000256" key="7">
    <source>
        <dbReference type="SAM" id="SignalP"/>
    </source>
</evidence>
<evidence type="ECO:0000256" key="2">
    <source>
        <dbReference type="ARBA" id="ARBA00022670"/>
    </source>
</evidence>
<evidence type="ECO:0000313" key="11">
    <source>
        <dbReference type="EMBL" id="RHN72076.1"/>
    </source>
</evidence>
<reference evidence="12" key="3">
    <citation type="submission" date="2015-04" db="UniProtKB">
        <authorList>
            <consortium name="EnsemblPlants"/>
        </authorList>
    </citation>
    <scope>IDENTIFICATION</scope>
    <source>
        <strain evidence="12">cv. Jemalong A17</strain>
    </source>
</reference>
<protein>
    <submittedName>
        <fullName evidence="10">Papain family cysteine protease</fullName>
    </submittedName>
    <submittedName>
        <fullName evidence="11">Putative fruit bromelain</fullName>
        <ecNumber evidence="11">3.4.22.33</ecNumber>
    </submittedName>
</protein>
<dbReference type="InterPro" id="IPR013201">
    <property type="entry name" value="Prot_inhib_I29"/>
</dbReference>
<dbReference type="InterPro" id="IPR000169">
    <property type="entry name" value="Pept_cys_AS"/>
</dbReference>
<dbReference type="PaxDb" id="3880-AES64023"/>
<sequence length="374" mass="41971">MISYNSNLFLIFIIFTTILCLPSSTYGIPTKYSSIMGPNLDKLPTQDKTIEIFQLWMKEHGRVYKDLDEMAKKFDIFISNLKYITETNAKRKSSNGFLLGLTNFTDWSSEEFQERYLHNIDMPTDIDTMKVNDVHLSSCSAPSSLDWRSKGVVSDIKDQKNCGSCWAFSAVGAIEGINAITTGKLINLSEQELLDCDPISGGCNSGWVNKAFDWVIRNKGVALDNDYPYTAEKGVCKASQIPNSAISSINTYHHVEQSDQGLLCAVAKQPVSVCLYAPQDFHHYSSGIYDGPNCPVNSKDTNHCVLIVGYDSVDGQDYWIVKNQWGTSWGMEGYMHIKRNTNKKYGVCAINSWAYNPVKYNGRKPNISSILDQQ</sequence>
<dbReference type="PRINTS" id="PR00705">
    <property type="entry name" value="PAPAIN"/>
</dbReference>
<keyword evidence="2 10" id="KW-0645">Protease</keyword>